<evidence type="ECO:0000256" key="8">
    <source>
        <dbReference type="ARBA" id="ARBA00022840"/>
    </source>
</evidence>
<dbReference type="Pfam" id="PF00294">
    <property type="entry name" value="PfkB"/>
    <property type="match status" value="1"/>
</dbReference>
<feature type="binding site" evidence="12">
    <location>
        <position position="288"/>
    </location>
    <ligand>
        <name>K(+)</name>
        <dbReference type="ChEBI" id="CHEBI:29103"/>
    </ligand>
</feature>
<dbReference type="PANTHER" id="PTHR10584">
    <property type="entry name" value="SUGAR KINASE"/>
    <property type="match status" value="1"/>
</dbReference>
<evidence type="ECO:0000256" key="1">
    <source>
        <dbReference type="ARBA" id="ARBA00005380"/>
    </source>
</evidence>
<evidence type="ECO:0000313" key="15">
    <source>
        <dbReference type="Proteomes" id="UP000008952"/>
    </source>
</evidence>
<evidence type="ECO:0000256" key="5">
    <source>
        <dbReference type="ARBA" id="ARBA00022723"/>
    </source>
</evidence>
<feature type="binding site" evidence="12">
    <location>
        <position position="283"/>
    </location>
    <ligand>
        <name>K(+)</name>
        <dbReference type="ChEBI" id="CHEBI:29103"/>
    </ligand>
</feature>
<keyword evidence="10 12" id="KW-0630">Potassium</keyword>
<dbReference type="eggNOG" id="COG0524">
    <property type="taxonomic scope" value="Bacteria"/>
</dbReference>
<dbReference type="Proteomes" id="UP000008952">
    <property type="component" value="Unassembled WGS sequence"/>
</dbReference>
<dbReference type="PATRIC" id="fig|1094558.3.peg.916"/>
<dbReference type="GO" id="GO:0005524">
    <property type="term" value="F:ATP binding"/>
    <property type="evidence" value="ECO:0007669"/>
    <property type="project" value="UniProtKB-UniRule"/>
</dbReference>
<protein>
    <recommendedName>
        <fullName evidence="3 12">Ribokinase</fullName>
        <shortName evidence="12">RK</shortName>
        <ecNumber evidence="2 12">2.7.1.15</ecNumber>
    </recommendedName>
</protein>
<feature type="binding site" evidence="12">
    <location>
        <position position="141"/>
    </location>
    <ligand>
        <name>substrate</name>
    </ligand>
</feature>
<dbReference type="AlphaFoldDB" id="J1JZA5"/>
<dbReference type="InterPro" id="IPR011611">
    <property type="entry name" value="PfkB_dom"/>
</dbReference>
<organism evidence="14 15">
    <name type="scientific">Bartonella tamiae Th239</name>
    <dbReference type="NCBI Taxonomy" id="1094558"/>
    <lineage>
        <taxon>Bacteria</taxon>
        <taxon>Pseudomonadati</taxon>
        <taxon>Pseudomonadota</taxon>
        <taxon>Alphaproteobacteria</taxon>
        <taxon>Hyphomicrobiales</taxon>
        <taxon>Bartonellaceae</taxon>
        <taxon>Bartonella</taxon>
    </lineage>
</organism>
<feature type="binding site" evidence="12">
    <location>
        <position position="253"/>
    </location>
    <ligand>
        <name>substrate</name>
    </ligand>
</feature>
<dbReference type="InterPro" id="IPR029056">
    <property type="entry name" value="Ribokinase-like"/>
</dbReference>
<comment type="cofactor">
    <cofactor evidence="12">
        <name>Mg(2+)</name>
        <dbReference type="ChEBI" id="CHEBI:18420"/>
    </cofactor>
    <text evidence="12">Requires a divalent cation, most likely magnesium in vivo, as an electrophilic catalyst to aid phosphoryl group transfer. It is the chelate of the metal and the nucleotide that is the actual substrate.</text>
</comment>
<evidence type="ECO:0000256" key="6">
    <source>
        <dbReference type="ARBA" id="ARBA00022741"/>
    </source>
</evidence>
<feature type="binding site" evidence="12">
    <location>
        <position position="286"/>
    </location>
    <ligand>
        <name>K(+)</name>
        <dbReference type="ChEBI" id="CHEBI:29103"/>
    </ligand>
</feature>
<dbReference type="RefSeq" id="WP_008038751.1">
    <property type="nucleotide sequence ID" value="NZ_JH725147.1"/>
</dbReference>
<comment type="subcellular location">
    <subcellularLocation>
        <location evidence="12">Cytoplasm</location>
    </subcellularLocation>
</comment>
<keyword evidence="15" id="KW-1185">Reference proteome</keyword>
<dbReference type="InterPro" id="IPR011877">
    <property type="entry name" value="Ribokinase"/>
</dbReference>
<comment type="caution">
    <text evidence="14">The sequence shown here is derived from an EMBL/GenBank/DDBJ whole genome shotgun (WGS) entry which is preliminary data.</text>
</comment>
<dbReference type="EMBL" id="AIMB01000007">
    <property type="protein sequence ID" value="EJF90432.1"/>
    <property type="molecule type" value="Genomic_DNA"/>
</dbReference>
<proteinExistence type="inferred from homology"/>
<feature type="binding site" evidence="12">
    <location>
        <begin position="41"/>
        <end position="45"/>
    </location>
    <ligand>
        <name>substrate</name>
    </ligand>
</feature>
<dbReference type="OrthoDB" id="9775849at2"/>
<comment type="pathway">
    <text evidence="12">Carbohydrate metabolism; D-ribose degradation; D-ribose 5-phosphate from beta-D-ribopyranose: step 2/2.</text>
</comment>
<keyword evidence="11 12" id="KW-0119">Carbohydrate metabolism</keyword>
<dbReference type="PRINTS" id="PR00990">
    <property type="entry name" value="RIBOKINASE"/>
</dbReference>
<dbReference type="PROSITE" id="PS00584">
    <property type="entry name" value="PFKB_KINASES_2"/>
    <property type="match status" value="1"/>
</dbReference>
<feature type="binding site" evidence="12">
    <location>
        <begin position="221"/>
        <end position="226"/>
    </location>
    <ligand>
        <name>ATP</name>
        <dbReference type="ChEBI" id="CHEBI:30616"/>
    </ligand>
</feature>
<feature type="binding site" evidence="12">
    <location>
        <position position="185"/>
    </location>
    <ligand>
        <name>ATP</name>
        <dbReference type="ChEBI" id="CHEBI:30616"/>
    </ligand>
</feature>
<comment type="subunit">
    <text evidence="12">Homodimer.</text>
</comment>
<evidence type="ECO:0000256" key="3">
    <source>
        <dbReference type="ARBA" id="ARBA00016943"/>
    </source>
</evidence>
<keyword evidence="7 12" id="KW-0418">Kinase</keyword>
<feature type="active site" description="Proton acceptor" evidence="12">
    <location>
        <position position="253"/>
    </location>
</feature>
<evidence type="ECO:0000259" key="13">
    <source>
        <dbReference type="Pfam" id="PF00294"/>
    </source>
</evidence>
<comment type="catalytic activity">
    <reaction evidence="12">
        <text>D-ribose + ATP = D-ribose 5-phosphate + ADP + H(+)</text>
        <dbReference type="Rhea" id="RHEA:13697"/>
        <dbReference type="ChEBI" id="CHEBI:15378"/>
        <dbReference type="ChEBI" id="CHEBI:30616"/>
        <dbReference type="ChEBI" id="CHEBI:47013"/>
        <dbReference type="ChEBI" id="CHEBI:78346"/>
        <dbReference type="ChEBI" id="CHEBI:456216"/>
        <dbReference type="EC" id="2.7.1.15"/>
    </reaction>
</comment>
<reference evidence="14 15" key="1">
    <citation type="submission" date="2012-03" db="EMBL/GenBank/DDBJ databases">
        <title>The Genome Sequence of Bartonella tamiae Th239.</title>
        <authorList>
            <consortium name="The Broad Institute Genome Sequencing Platform"/>
            <consortium name="The Broad Institute Genome Sequencing Center for Infectious Disease"/>
            <person name="Feldgarden M."/>
            <person name="Kirby J."/>
            <person name="Kosoy M."/>
            <person name="Birtles R."/>
            <person name="Probert W.S."/>
            <person name="Chiaraviglio L."/>
            <person name="Young S.K."/>
            <person name="Zeng Q."/>
            <person name="Gargeya S."/>
            <person name="Fitzgerald M."/>
            <person name="Haas B."/>
            <person name="Abouelleil A."/>
            <person name="Alvarado L."/>
            <person name="Arachchi H.M."/>
            <person name="Berlin A."/>
            <person name="Chapman S.B."/>
            <person name="Gearin G."/>
            <person name="Goldberg J."/>
            <person name="Griggs A."/>
            <person name="Gujja S."/>
            <person name="Hansen M."/>
            <person name="Heiman D."/>
            <person name="Howarth C."/>
            <person name="Larimer J."/>
            <person name="Lui A."/>
            <person name="MacDonald P.J.P."/>
            <person name="McCowen C."/>
            <person name="Montmayeur A."/>
            <person name="Murphy C."/>
            <person name="Neiman D."/>
            <person name="Pearson M."/>
            <person name="Priest M."/>
            <person name="Roberts A."/>
            <person name="Saif S."/>
            <person name="Shea T."/>
            <person name="Sisk P."/>
            <person name="Stolte C."/>
            <person name="Sykes S."/>
            <person name="Wortman J."/>
            <person name="Nusbaum C."/>
            <person name="Birren B."/>
        </authorList>
    </citation>
    <scope>NUCLEOTIDE SEQUENCE [LARGE SCALE GENOMIC DNA]</scope>
    <source>
        <strain evidence="14 15">Th239</strain>
    </source>
</reference>
<feature type="binding site" evidence="12">
    <location>
        <begin position="13"/>
        <end position="15"/>
    </location>
    <ligand>
        <name>substrate</name>
    </ligand>
</feature>
<accession>J1JZA5</accession>
<evidence type="ECO:0000256" key="7">
    <source>
        <dbReference type="ARBA" id="ARBA00022777"/>
    </source>
</evidence>
<comment type="function">
    <text evidence="12">Catalyzes the phosphorylation of ribose at O-5 in a reaction requiring ATP and magnesium. The resulting D-ribose-5-phosphate can then be used either for sythesis of nucleotides, histidine, and tryptophan, or as a component of the pentose phosphate pathway.</text>
</comment>
<evidence type="ECO:0000256" key="12">
    <source>
        <dbReference type="HAMAP-Rule" id="MF_01987"/>
    </source>
</evidence>
<evidence type="ECO:0000256" key="4">
    <source>
        <dbReference type="ARBA" id="ARBA00022679"/>
    </source>
</evidence>
<keyword evidence="9 12" id="KW-0460">Magnesium</keyword>
<comment type="activity regulation">
    <text evidence="12">Activated by a monovalent cation that binds near, but not in, the active site. The most likely occupant of the site in vivo is potassium. Ion binding induces a conformational change that may alter substrate affinity.</text>
</comment>
<dbReference type="HAMAP" id="MF_01987">
    <property type="entry name" value="Ribokinase"/>
    <property type="match status" value="1"/>
</dbReference>
<gene>
    <name evidence="12" type="primary">rbsK</name>
    <name evidence="14" type="ORF">ME5_00833</name>
</gene>
<evidence type="ECO:0000256" key="2">
    <source>
        <dbReference type="ARBA" id="ARBA00012035"/>
    </source>
</evidence>
<dbReference type="GO" id="GO:0046872">
    <property type="term" value="F:metal ion binding"/>
    <property type="evidence" value="ECO:0007669"/>
    <property type="project" value="UniProtKB-KW"/>
</dbReference>
<dbReference type="CDD" id="cd01174">
    <property type="entry name" value="ribokinase"/>
    <property type="match status" value="1"/>
</dbReference>
<comment type="caution">
    <text evidence="12">Lacks conserved residue(s) required for the propagation of feature annotation.</text>
</comment>
<dbReference type="InterPro" id="IPR002173">
    <property type="entry name" value="Carboh/pur_kinase_PfkB_CS"/>
</dbReference>
<dbReference type="STRING" id="1094558.ME5_00833"/>
<keyword evidence="12" id="KW-0963">Cytoplasm</keyword>
<dbReference type="GO" id="GO:0004747">
    <property type="term" value="F:ribokinase activity"/>
    <property type="evidence" value="ECO:0007669"/>
    <property type="project" value="UniProtKB-UniRule"/>
</dbReference>
<comment type="similarity">
    <text evidence="1">Belongs to the carbohydrate kinase pfkB family.</text>
</comment>
<keyword evidence="4 12" id="KW-0808">Transferase</keyword>
<keyword evidence="6 12" id="KW-0547">Nucleotide-binding</keyword>
<feature type="binding site" evidence="12">
    <location>
        <position position="249"/>
    </location>
    <ligand>
        <name>K(+)</name>
        <dbReference type="ChEBI" id="CHEBI:29103"/>
    </ligand>
</feature>
<evidence type="ECO:0000313" key="14">
    <source>
        <dbReference type="EMBL" id="EJF90432.1"/>
    </source>
</evidence>
<dbReference type="InterPro" id="IPR002139">
    <property type="entry name" value="Ribo/fructo_kinase"/>
</dbReference>
<keyword evidence="5 12" id="KW-0479">Metal-binding</keyword>
<dbReference type="HOGENOM" id="CLU_027634_2_2_5"/>
<feature type="binding site" evidence="12">
    <location>
        <begin position="252"/>
        <end position="253"/>
    </location>
    <ligand>
        <name>ATP</name>
        <dbReference type="ChEBI" id="CHEBI:30616"/>
    </ligand>
</feature>
<feature type="binding site" evidence="12">
    <location>
        <position position="247"/>
    </location>
    <ligand>
        <name>K(+)</name>
        <dbReference type="ChEBI" id="CHEBI:29103"/>
    </ligand>
</feature>
<feature type="binding site" evidence="12">
    <location>
        <position position="277"/>
    </location>
    <ligand>
        <name>ATP</name>
        <dbReference type="ChEBI" id="CHEBI:30616"/>
    </ligand>
</feature>
<dbReference type="SUPFAM" id="SSF53613">
    <property type="entry name" value="Ribokinase-like"/>
    <property type="match status" value="1"/>
</dbReference>
<dbReference type="Gene3D" id="3.40.1190.20">
    <property type="match status" value="1"/>
</dbReference>
<dbReference type="PANTHER" id="PTHR10584:SF166">
    <property type="entry name" value="RIBOKINASE"/>
    <property type="match status" value="1"/>
</dbReference>
<dbReference type="GO" id="GO:0019303">
    <property type="term" value="P:D-ribose catabolic process"/>
    <property type="evidence" value="ECO:0007669"/>
    <property type="project" value="UniProtKB-UniRule"/>
</dbReference>
<feature type="domain" description="Carbohydrate kinase PfkB" evidence="13">
    <location>
        <begin position="5"/>
        <end position="295"/>
    </location>
</feature>
<evidence type="ECO:0000256" key="11">
    <source>
        <dbReference type="ARBA" id="ARBA00023277"/>
    </source>
</evidence>
<evidence type="ECO:0000256" key="9">
    <source>
        <dbReference type="ARBA" id="ARBA00022842"/>
    </source>
</evidence>
<evidence type="ECO:0000256" key="10">
    <source>
        <dbReference type="ARBA" id="ARBA00022958"/>
    </source>
</evidence>
<name>J1JZA5_9HYPH</name>
<dbReference type="GO" id="GO:0005829">
    <property type="term" value="C:cytosol"/>
    <property type="evidence" value="ECO:0007669"/>
    <property type="project" value="TreeGrafter"/>
</dbReference>
<dbReference type="EC" id="2.7.1.15" evidence="2 12"/>
<keyword evidence="8 12" id="KW-0067">ATP-binding</keyword>
<comment type="similarity">
    <text evidence="12">Belongs to the carbohydrate kinase PfkB family. Ribokinase subfamily.</text>
</comment>
<dbReference type="UniPathway" id="UPA00916">
    <property type="reaction ID" value="UER00889"/>
</dbReference>
<sequence>MSQYDIAVLGSMNMDIFVQVKDFPKNGENSFCEGIFPAPGGKGNNQAVSAAKFGKKVTMIGCIGNDSAGKQLKENLENRNIDTSNLLILDDIITSSCCAIIDKNGDNTLLVNMTANLALSEAHVTNVFNKIDVKALLVQMETSKESILAGLKAAKKKGIFTIIDPAPVNGIDEQYFHYADLIVPNSNETKFITNIEPTDEASALEAAKIIADKGVKNVIVKMGQNGCLLYQKGHSQFYPSMKVKAVDTVGAGDCFAGALASHFIEHDDLDAAIKFAHIAAGFKVSRFGGHDAIPTLAEINSVLTKYTELSYV</sequence>